<proteinExistence type="inferred from homology"/>
<gene>
    <name evidence="10" type="ORF">SEUCBS140593_010045</name>
</gene>
<evidence type="ECO:0000256" key="4">
    <source>
        <dbReference type="ARBA" id="ARBA00022454"/>
    </source>
</evidence>
<keyword evidence="4" id="KW-0158">Chromosome</keyword>
<comment type="subcellular location">
    <subcellularLocation>
        <location evidence="2">Chromosome</location>
        <location evidence="2">Telomere</location>
    </subcellularLocation>
    <subcellularLocation>
        <location evidence="1">Nucleus</location>
    </subcellularLocation>
</comment>
<protein>
    <recommendedName>
        <fullName evidence="9">Protection of telomeres protein 1 ssDNA-binding domain-containing protein</fullName>
    </recommendedName>
</protein>
<evidence type="ECO:0000313" key="11">
    <source>
        <dbReference type="Proteomes" id="UP001642482"/>
    </source>
</evidence>
<evidence type="ECO:0000313" key="10">
    <source>
        <dbReference type="EMBL" id="CAK7237634.1"/>
    </source>
</evidence>
<keyword evidence="5" id="KW-0779">Telomere</keyword>
<reference evidence="10 11" key="1">
    <citation type="submission" date="2024-01" db="EMBL/GenBank/DDBJ databases">
        <authorList>
            <person name="Allen C."/>
            <person name="Tagirdzhanova G."/>
        </authorList>
    </citation>
    <scope>NUCLEOTIDE SEQUENCE [LARGE SCALE GENOMIC DNA]</scope>
</reference>
<dbReference type="PANTHER" id="PTHR14513">
    <property type="entry name" value="PROTECTION OF TELOMERES 1"/>
    <property type="match status" value="1"/>
</dbReference>
<keyword evidence="11" id="KW-1185">Reference proteome</keyword>
<keyword evidence="6" id="KW-0238">DNA-binding</keyword>
<feature type="compositionally biased region" description="Basic and acidic residues" evidence="8">
    <location>
        <begin position="568"/>
        <end position="608"/>
    </location>
</feature>
<dbReference type="InterPro" id="IPR012340">
    <property type="entry name" value="NA-bd_OB-fold"/>
</dbReference>
<evidence type="ECO:0000256" key="6">
    <source>
        <dbReference type="ARBA" id="ARBA00023125"/>
    </source>
</evidence>
<feature type="compositionally biased region" description="Basic and acidic residues" evidence="8">
    <location>
        <begin position="337"/>
        <end position="348"/>
    </location>
</feature>
<feature type="compositionally biased region" description="Basic residues" evidence="8">
    <location>
        <begin position="353"/>
        <end position="364"/>
    </location>
</feature>
<evidence type="ECO:0000256" key="1">
    <source>
        <dbReference type="ARBA" id="ARBA00004123"/>
    </source>
</evidence>
<feature type="domain" description="Protection of telomeres protein 1 ssDNA-binding" evidence="9">
    <location>
        <begin position="150"/>
        <end position="326"/>
    </location>
</feature>
<dbReference type="PANTHER" id="PTHR14513:SF0">
    <property type="entry name" value="PROTECTION OF TELOMERES PROTEIN 1"/>
    <property type="match status" value="1"/>
</dbReference>
<feature type="region of interest" description="Disordered" evidence="8">
    <location>
        <begin position="568"/>
        <end position="662"/>
    </location>
</feature>
<evidence type="ECO:0000256" key="2">
    <source>
        <dbReference type="ARBA" id="ARBA00004574"/>
    </source>
</evidence>
<evidence type="ECO:0000256" key="7">
    <source>
        <dbReference type="ARBA" id="ARBA00023242"/>
    </source>
</evidence>
<dbReference type="InterPro" id="IPR032042">
    <property type="entry name" value="POT1PC"/>
</dbReference>
<dbReference type="SUPFAM" id="SSF50249">
    <property type="entry name" value="Nucleic acid-binding proteins"/>
    <property type="match status" value="1"/>
</dbReference>
<name>A0ABP0CZQ0_9PEZI</name>
<feature type="region of interest" description="Disordered" evidence="8">
    <location>
        <begin position="331"/>
        <end position="366"/>
    </location>
</feature>
<evidence type="ECO:0000256" key="5">
    <source>
        <dbReference type="ARBA" id="ARBA00022895"/>
    </source>
</evidence>
<comment type="caution">
    <text evidence="10">The sequence shown here is derived from an EMBL/GenBank/DDBJ whole genome shotgun (WGS) entry which is preliminary data.</text>
</comment>
<dbReference type="InterPro" id="IPR028389">
    <property type="entry name" value="POT1"/>
</dbReference>
<keyword evidence="7" id="KW-0539">Nucleus</keyword>
<dbReference type="Pfam" id="PF16686">
    <property type="entry name" value="POT1PC"/>
    <property type="match status" value="1"/>
</dbReference>
<dbReference type="CDD" id="cd22265">
    <property type="entry name" value="UDM1_RNF168"/>
    <property type="match status" value="1"/>
</dbReference>
<evidence type="ECO:0000259" key="9">
    <source>
        <dbReference type="Pfam" id="PF16686"/>
    </source>
</evidence>
<dbReference type="Gene3D" id="2.40.50.140">
    <property type="entry name" value="Nucleic acid-binding proteins"/>
    <property type="match status" value="2"/>
</dbReference>
<sequence length="717" mass="80199">MATDYKMAVFLTDISLETSGNLGNTVCFNIFLPNEDNMPEFKLADVVLIKSVLVQGPKFDLGWSLLLRPKTRVYTYRAQLSSPSTLNYVPWTARPKQVWQKETQIVPPSPVEIGYALYIHKKINKDALPDITTFEQTAAKSMQTTDKRRELKDVCVGNYCDLLVQVVSDPHIIASASHSYAMLWVSDYSENNAFEHKGLPIGGTDRYDVGDANGYLTKHGARINAARDNNGSPIQWLGPQGRQSMFMVCFNPHAHFIQENVKRGSWVTMKNVQIKLGNHGIEGVMGDDTLQGSPLRVALVDLKETDRENIDPRFLAALRRKKDYEKGLKAEAKKRKELHDGSNTEDGKPLNAKQRRKLERKLRQAGHTTAATVPLANRVNNAISSEFGERTITALARILEPNLYTSTGEGTDTAKIPLHLPFANIKFKAQVRIVDYLPHRLSDFAVPCRTNEFDILGDDSDSSGSSSSSENEAVNGDDVSWQWRFALLLEDASSPTPAAYGEDDINKAPPVRLWAVVDDFHGQTLLKMDATDLRKDNKALGVLREKMFLLWGNLEEFKLNAERKARAEKEAERKAQAEKAAERKRAQKKEEAKQAAKDKEVQERERIATSKMSIAQYPPPTNEDSDDDGTPTPKLSAQKQQKQQEQEQKVTGGAPKESANSSTTLKNIPFICCLHQYGVLEKVNSDDADSDASDEECTPKKVWRPTFGMFGTTIRSI</sequence>
<evidence type="ECO:0000256" key="3">
    <source>
        <dbReference type="ARBA" id="ARBA00008442"/>
    </source>
</evidence>
<organism evidence="10 11">
    <name type="scientific">Sporothrix eucalyptigena</name>
    <dbReference type="NCBI Taxonomy" id="1812306"/>
    <lineage>
        <taxon>Eukaryota</taxon>
        <taxon>Fungi</taxon>
        <taxon>Dikarya</taxon>
        <taxon>Ascomycota</taxon>
        <taxon>Pezizomycotina</taxon>
        <taxon>Sordariomycetes</taxon>
        <taxon>Sordariomycetidae</taxon>
        <taxon>Ophiostomatales</taxon>
        <taxon>Ophiostomataceae</taxon>
        <taxon>Sporothrix</taxon>
    </lineage>
</organism>
<dbReference type="Proteomes" id="UP001642482">
    <property type="component" value="Unassembled WGS sequence"/>
</dbReference>
<accession>A0ABP0CZQ0</accession>
<evidence type="ECO:0000256" key="8">
    <source>
        <dbReference type="SAM" id="MobiDB-lite"/>
    </source>
</evidence>
<comment type="similarity">
    <text evidence="3">Belongs to the telombin family.</text>
</comment>
<dbReference type="EMBL" id="CAWUHD010000186">
    <property type="protein sequence ID" value="CAK7237634.1"/>
    <property type="molecule type" value="Genomic_DNA"/>
</dbReference>